<feature type="compositionally biased region" description="Low complexity" evidence="1">
    <location>
        <begin position="765"/>
        <end position="778"/>
    </location>
</feature>
<dbReference type="PROSITE" id="PS50076">
    <property type="entry name" value="DNAJ_2"/>
    <property type="match status" value="1"/>
</dbReference>
<reference evidence="3 4" key="1">
    <citation type="submission" date="2024-09" db="EMBL/GenBank/DDBJ databases">
        <title>Chromosome-scale assembly of Riccia sorocarpa.</title>
        <authorList>
            <person name="Paukszto L."/>
        </authorList>
    </citation>
    <scope>NUCLEOTIDE SEQUENCE [LARGE SCALE GENOMIC DNA]</scope>
    <source>
        <strain evidence="3">LP-2024</strain>
        <tissue evidence="3">Aerial parts of the thallus</tissue>
    </source>
</reference>
<dbReference type="PANTHER" id="PTHR45181">
    <property type="entry name" value="HEAT SHOCK PROTEIN DNAJ WITH TETRATRICOPEPTIDE REPEAT-CONTAINING PROTEIN"/>
    <property type="match status" value="1"/>
</dbReference>
<feature type="region of interest" description="Disordered" evidence="1">
    <location>
        <begin position="984"/>
        <end position="1209"/>
    </location>
</feature>
<feature type="compositionally biased region" description="Polar residues" evidence="1">
    <location>
        <begin position="285"/>
        <end position="303"/>
    </location>
</feature>
<feature type="compositionally biased region" description="Low complexity" evidence="1">
    <location>
        <begin position="643"/>
        <end position="656"/>
    </location>
</feature>
<proteinExistence type="predicted"/>
<organism evidence="3 4">
    <name type="scientific">Riccia sorocarpa</name>
    <dbReference type="NCBI Taxonomy" id="122646"/>
    <lineage>
        <taxon>Eukaryota</taxon>
        <taxon>Viridiplantae</taxon>
        <taxon>Streptophyta</taxon>
        <taxon>Embryophyta</taxon>
        <taxon>Marchantiophyta</taxon>
        <taxon>Marchantiopsida</taxon>
        <taxon>Marchantiidae</taxon>
        <taxon>Marchantiales</taxon>
        <taxon>Ricciaceae</taxon>
        <taxon>Riccia</taxon>
    </lineage>
</organism>
<feature type="compositionally biased region" description="Polar residues" evidence="1">
    <location>
        <begin position="1061"/>
        <end position="1070"/>
    </location>
</feature>
<dbReference type="PROSITE" id="PS00636">
    <property type="entry name" value="DNAJ_1"/>
    <property type="match status" value="1"/>
</dbReference>
<feature type="compositionally biased region" description="Basic and acidic residues" evidence="1">
    <location>
        <begin position="595"/>
        <end position="607"/>
    </location>
</feature>
<dbReference type="SMART" id="SM00028">
    <property type="entry name" value="TPR"/>
    <property type="match status" value="8"/>
</dbReference>
<dbReference type="Pfam" id="PF00226">
    <property type="entry name" value="DnaJ"/>
    <property type="match status" value="1"/>
</dbReference>
<feature type="region of interest" description="Disordered" evidence="1">
    <location>
        <begin position="282"/>
        <end position="406"/>
    </location>
</feature>
<evidence type="ECO:0000313" key="4">
    <source>
        <dbReference type="Proteomes" id="UP001633002"/>
    </source>
</evidence>
<dbReference type="Pfam" id="PF14559">
    <property type="entry name" value="TPR_19"/>
    <property type="match status" value="1"/>
</dbReference>
<feature type="compositionally biased region" description="Low complexity" evidence="1">
    <location>
        <begin position="824"/>
        <end position="839"/>
    </location>
</feature>
<dbReference type="Gene3D" id="1.25.40.10">
    <property type="entry name" value="Tetratricopeptide repeat domain"/>
    <property type="match status" value="3"/>
</dbReference>
<dbReference type="InterPro" id="IPR036869">
    <property type="entry name" value="J_dom_sf"/>
</dbReference>
<feature type="region of interest" description="Disordered" evidence="1">
    <location>
        <begin position="540"/>
        <end position="663"/>
    </location>
</feature>
<dbReference type="InterPro" id="IPR001623">
    <property type="entry name" value="DnaJ_domain"/>
</dbReference>
<dbReference type="Gene3D" id="1.10.287.110">
    <property type="entry name" value="DnaJ domain"/>
    <property type="match status" value="1"/>
</dbReference>
<feature type="compositionally biased region" description="Basic and acidic residues" evidence="1">
    <location>
        <begin position="381"/>
        <end position="390"/>
    </location>
</feature>
<feature type="compositionally biased region" description="Basic and acidic residues" evidence="1">
    <location>
        <begin position="988"/>
        <end position="998"/>
    </location>
</feature>
<feature type="compositionally biased region" description="Polar residues" evidence="1">
    <location>
        <begin position="922"/>
        <end position="931"/>
    </location>
</feature>
<feature type="compositionally biased region" description="Polar residues" evidence="1">
    <location>
        <begin position="579"/>
        <end position="594"/>
    </location>
</feature>
<feature type="region of interest" description="Disordered" evidence="1">
    <location>
        <begin position="1747"/>
        <end position="1829"/>
    </location>
</feature>
<feature type="compositionally biased region" description="Low complexity" evidence="1">
    <location>
        <begin position="112"/>
        <end position="127"/>
    </location>
</feature>
<feature type="compositionally biased region" description="Low complexity" evidence="1">
    <location>
        <begin position="393"/>
        <end position="404"/>
    </location>
</feature>
<feature type="region of interest" description="Disordered" evidence="1">
    <location>
        <begin position="52"/>
        <end position="150"/>
    </location>
</feature>
<feature type="compositionally biased region" description="Polar residues" evidence="1">
    <location>
        <begin position="1774"/>
        <end position="1787"/>
    </location>
</feature>
<evidence type="ECO:0000259" key="2">
    <source>
        <dbReference type="PROSITE" id="PS50076"/>
    </source>
</evidence>
<feature type="region of interest" description="Disordered" evidence="1">
    <location>
        <begin position="221"/>
        <end position="243"/>
    </location>
</feature>
<dbReference type="InterPro" id="IPR018253">
    <property type="entry name" value="DnaJ_domain_CS"/>
</dbReference>
<dbReference type="Pfam" id="PF00515">
    <property type="entry name" value="TPR_1"/>
    <property type="match status" value="1"/>
</dbReference>
<feature type="region of interest" description="Disordered" evidence="1">
    <location>
        <begin position="1"/>
        <end position="29"/>
    </location>
</feature>
<dbReference type="SUPFAM" id="SSF46565">
    <property type="entry name" value="Chaperone J-domain"/>
    <property type="match status" value="1"/>
</dbReference>
<feature type="domain" description="J" evidence="2">
    <location>
        <begin position="1648"/>
        <end position="1734"/>
    </location>
</feature>
<sequence length="1829" mass="194522">MSMLVGVRGQARESEGAAGLRDGIIQQPASFYNGNPSSIIWGSKSAAAASVWRDAETSSSYSTSSSTPFSGIQQQQQQRAQEEETEKDVLGMNAGQAEVRAGSKGQRRHFSRNNSSRTSAANPATAPVSSPFTFGFPPQSDSNSASAPASVFAQSGIPAARAPSGSFMSFGAGVSSTADTLGTFSRPGVVFNTHDERIGETDSVVPAMANLSVKEQGQEAKVRGRSDQMASSSTSFRDGTTSWIPGSDVSEKFKGLRLNVSGDSAGDRPDTPGVFVFGAKPASNVGVSTSPKPSATATVTVNSRPRPVKVKRSVSAGKGKGVAAGNGAFSIPSPRDSGDSPPVTGECSFSSPSFATSAAEESKGTFSVPDLPHPSFLPKSASRDSLRDGLHQSLGRSSPSRSGRNCITVVDQWVSSPEELGDGTKFPFVAEKKFNSEEIAKANEKENDVLFPSAFTRVGSAGKGRGEEGLGPTQQSLSASFAGLKFSDPESKGMPGKTGLASGQADVRAHFKPVEDSFPGSTAKSDGGSVGIASEKAFKFSGVSDSATGGPVNYDADGAGIPSTGFRPVQSAVRKEAEGNTQSTSPLPTASVENQEPRKQCGIDKKNPTSYDLPRVPPEPFVFGASSSHHTEPPSPSTPFRFGSKASPPSPSLSSSTGGGCVSRSASISVSDFLDLKQKNSVTDDGSSAPQLDTETVTSSFSAFNLGCSSSFLKRDVFSGFRFPFINTKKSAVETAAGTGANADPDGDLSSSSYSSAPSHFVFSAGSGSTTSTQATTSPPIPEHQATSGTDAAADQEKNVKEDMFQEGMSSDRSPAEMQTPPHSASSNSSASFEFRANSGVSKGVSGTRRKSSKTYSTAPRRQSRSSIGLKNKRNVGPFPQNLPGANGPSGVPDDAGSPMDFSPQRFTPPDGCENAPELDQISGSWSQRSQSFEKESADGDDEWAQYSETDIAMDNLRTAASNLSLGGKQGSLSGRVSWEAVGTGQEENFRAGKENKATGRNGKWKRAAFDDNQTPLRGRDNIWGDIRMDNVNEGNSGASSSTPSADSSASSSGWGAFTFTAGSSLNASGATPIPRRYARRVPRDKSGAGFVDAGKTSSRVYVEPVGVGSGGAPEQNNVPGKGVIPDAQRPVFSFDESKGNSNLGEPGKDLSARSGNKNGVSNKGPSVIFPTRASSRSAEAPTTVGSMPRADGGPPTSPRSSGAAATEQVCEKWRLRGNQAYANGDFPKAEEYYSRGASSVPPNETSQSCIRASMLCYSNRAATRMVVGRMREALADCMRAMAVDPNFLRVRLRAASCYLALGEIDAAEAAYKECVRRARDDNQADTKVSQEATEGLRKALQVREYLDRATEILENWSSSDTPTALRLLNEALLSSPHAERALELKACVLLLLRKYDEVVQLCEQSIASAERNHGTLNLDSSSSQVFQGSHSQYGGEMLKVWRWQLAAKAKYYLGRLEEALELLQKLESVPLQYKTGTISSTLNAEFPSVIVSSIRDLLRHKGAGNEAFQAGKHAEAVEHYTAALACNGDSRPFNAVCFCNRAAAYQALGQIGDAIADCSRAIALDPKYAKAISRRATLHEKIRDYGQCCHDLQRLITLLESQQQQVKTAQPGNSRHSRSINSSQDLRQARERLAKAEEEMKKTHPLDHYMILGLDPSCTSAEIKKAYKKAALRHHPDKAGQFLARSEGADDGSLWKEVGDEVRREAERLFKLIGEAYAILSDPQKRLRYDQDEDIRKLRTRTSGTSGLSEIYRTAERAGTGEGRRTRGGWDSWASSHSYGQHQRWQSGPDAAQPDTYARRGSGRYGSNSSSRTAGDGGRWNEYDWDDM</sequence>
<feature type="compositionally biased region" description="Low complexity" evidence="1">
    <location>
        <begin position="1035"/>
        <end position="1057"/>
    </location>
</feature>
<dbReference type="SUPFAM" id="SSF48452">
    <property type="entry name" value="TPR-like"/>
    <property type="match status" value="2"/>
</dbReference>
<comment type="caution">
    <text evidence="3">The sequence shown here is derived from an EMBL/GenBank/DDBJ whole genome shotgun (WGS) entry which is preliminary data.</text>
</comment>
<dbReference type="Proteomes" id="UP001633002">
    <property type="component" value="Unassembled WGS sequence"/>
</dbReference>
<accession>A0ABD3HRQ5</accession>
<feature type="compositionally biased region" description="Polar residues" evidence="1">
    <location>
        <begin position="1607"/>
        <end position="1627"/>
    </location>
</feature>
<dbReference type="EMBL" id="JBJQOH010000003">
    <property type="protein sequence ID" value="KAL3693232.1"/>
    <property type="molecule type" value="Genomic_DNA"/>
</dbReference>
<dbReference type="InterPro" id="IPR019734">
    <property type="entry name" value="TPR_rpt"/>
</dbReference>
<feature type="compositionally biased region" description="Basic and acidic residues" evidence="1">
    <location>
        <begin position="1018"/>
        <end position="1031"/>
    </location>
</feature>
<dbReference type="SMART" id="SM00271">
    <property type="entry name" value="DnaJ"/>
    <property type="match status" value="1"/>
</dbReference>
<keyword evidence="4" id="KW-1185">Reference proteome</keyword>
<feature type="compositionally biased region" description="Polar residues" evidence="1">
    <location>
        <begin position="228"/>
        <end position="243"/>
    </location>
</feature>
<dbReference type="PANTHER" id="PTHR45181:SF4">
    <property type="entry name" value="HEAT SHOCK PROTEIN DNAJ WITH TETRATRICOPEPTIDE REPEAT-CONTAINING PROTEIN"/>
    <property type="match status" value="1"/>
</dbReference>
<feature type="region of interest" description="Disordered" evidence="1">
    <location>
        <begin position="1607"/>
        <end position="1635"/>
    </location>
</feature>
<dbReference type="InterPro" id="IPR011990">
    <property type="entry name" value="TPR-like_helical_dom_sf"/>
</dbReference>
<feature type="compositionally biased region" description="Low complexity" evidence="1">
    <location>
        <begin position="348"/>
        <end position="359"/>
    </location>
</feature>
<feature type="region of interest" description="Disordered" evidence="1">
    <location>
        <begin position="765"/>
        <end position="942"/>
    </location>
</feature>
<feature type="compositionally biased region" description="Polar residues" evidence="1">
    <location>
        <begin position="854"/>
        <end position="869"/>
    </location>
</feature>
<protein>
    <recommendedName>
        <fullName evidence="2">J domain-containing protein</fullName>
    </recommendedName>
</protein>
<feature type="compositionally biased region" description="Basic and acidic residues" evidence="1">
    <location>
        <begin position="795"/>
        <end position="804"/>
    </location>
</feature>
<feature type="compositionally biased region" description="Polar residues" evidence="1">
    <location>
        <begin position="1154"/>
        <end position="1165"/>
    </location>
</feature>
<gene>
    <name evidence="3" type="ORF">R1sor_006883</name>
</gene>
<dbReference type="CDD" id="cd06257">
    <property type="entry name" value="DnaJ"/>
    <property type="match status" value="1"/>
</dbReference>
<evidence type="ECO:0000313" key="3">
    <source>
        <dbReference type="EMBL" id="KAL3693232.1"/>
    </source>
</evidence>
<feature type="region of interest" description="Disordered" evidence="1">
    <location>
        <begin position="460"/>
        <end position="504"/>
    </location>
</feature>
<name>A0ABD3HRQ5_9MARC</name>
<evidence type="ECO:0000256" key="1">
    <source>
        <dbReference type="SAM" id="MobiDB-lite"/>
    </source>
</evidence>
<feature type="compositionally biased region" description="Low complexity" evidence="1">
    <location>
        <begin position="57"/>
        <end position="79"/>
    </location>
</feature>
<dbReference type="PRINTS" id="PR00625">
    <property type="entry name" value="JDOMAIN"/>
</dbReference>